<dbReference type="InterPro" id="IPR017549">
    <property type="entry name" value="APMV_L690"/>
</dbReference>
<dbReference type="Gene3D" id="2.120.10.30">
    <property type="entry name" value="TolB, C-terminal domain"/>
    <property type="match status" value="1"/>
</dbReference>
<dbReference type="Proteomes" id="UP000321479">
    <property type="component" value="Chromosome"/>
</dbReference>
<name>A0A5B8V2E0_9SPHI</name>
<gene>
    <name evidence="1" type="ORF">FRZ54_22565</name>
</gene>
<dbReference type="RefSeq" id="WP_147034066.1">
    <property type="nucleotide sequence ID" value="NZ_CP042436.1"/>
</dbReference>
<dbReference type="SUPFAM" id="SSF63829">
    <property type="entry name" value="Calcium-dependent phosphotriesterase"/>
    <property type="match status" value="1"/>
</dbReference>
<evidence type="ECO:0000313" key="2">
    <source>
        <dbReference type="Proteomes" id="UP000321479"/>
    </source>
</evidence>
<reference evidence="1 2" key="1">
    <citation type="journal article" date="2017" name="Curr. Microbiol.">
        <title>Mucilaginibacter ginsenosidivorans sp. nov., Isolated from Soil of Ginseng Field.</title>
        <authorList>
            <person name="Kim M.M."/>
            <person name="Siddiqi M.Z."/>
            <person name="Im W.T."/>
        </authorList>
    </citation>
    <scope>NUCLEOTIDE SEQUENCE [LARGE SCALE GENOMIC DNA]</scope>
    <source>
        <strain evidence="1 2">Gsoil 3017</strain>
    </source>
</reference>
<dbReference type="AlphaFoldDB" id="A0A5B8V2E0"/>
<dbReference type="EMBL" id="CP042436">
    <property type="protein sequence ID" value="QEC65235.1"/>
    <property type="molecule type" value="Genomic_DNA"/>
</dbReference>
<accession>A0A5B8V2E0</accession>
<proteinExistence type="predicted"/>
<organism evidence="1 2">
    <name type="scientific">Mucilaginibacter ginsenosidivorans</name>
    <dbReference type="NCBI Taxonomy" id="398053"/>
    <lineage>
        <taxon>Bacteria</taxon>
        <taxon>Pseudomonadati</taxon>
        <taxon>Bacteroidota</taxon>
        <taxon>Sphingobacteriia</taxon>
        <taxon>Sphingobacteriales</taxon>
        <taxon>Sphingobacteriaceae</taxon>
        <taxon>Mucilaginibacter</taxon>
    </lineage>
</organism>
<protein>
    <submittedName>
        <fullName evidence="1">TIGR03118 family protein</fullName>
    </submittedName>
</protein>
<dbReference type="KEGG" id="mgin:FRZ54_22565"/>
<dbReference type="NCBIfam" id="TIGR03118">
    <property type="entry name" value="PEPCTERM_chp_1"/>
    <property type="match status" value="1"/>
</dbReference>
<sequence>MKKLNITKALLAGLATVVCTYSCKKNQPPRQQQLIDVIQTNLVADTAGYNAAKIDTDLVNAWGLAANPNGIIWAVSNHKGLSTIYNQTGQALREPALIPSIDAHQPGSPTGIVFNGGTSFGSNKFIFAGEDGIITAWIMNDSAKKVADRSQFAAVYKGLAMAKDGNADFLYAANFKGKKIDVFDSNFQYLTTKPFTDPNLPDGFGPFNIQNIGGMLYVSYAKLKGPDNEDDDAAPGNGYINIFKPDGTLVKRFASQGTLNSPWGITQAPAGFAGDGATILVGNFGDGRVNIFDMSGKYKGQLQSNGHTLGIEGLWALDFLKTNASVNDPLYFTAGPKEETHGLFGFLKISK</sequence>
<keyword evidence="2" id="KW-1185">Reference proteome</keyword>
<dbReference type="OrthoDB" id="581621at2"/>
<evidence type="ECO:0000313" key="1">
    <source>
        <dbReference type="EMBL" id="QEC65235.1"/>
    </source>
</evidence>
<dbReference type="InterPro" id="IPR011042">
    <property type="entry name" value="6-blade_b-propeller_TolB-like"/>
</dbReference>